<keyword evidence="1" id="KW-0175">Coiled coil</keyword>
<dbReference type="OrthoDB" id="2447803at2759"/>
<dbReference type="AlphaFoldDB" id="A0A8H5BRS0"/>
<name>A0A8H5BRS0_9AGAR</name>
<dbReference type="InterPro" id="IPR032675">
    <property type="entry name" value="LRR_dom_sf"/>
</dbReference>
<comment type="caution">
    <text evidence="2">The sequence shown here is derived from an EMBL/GenBank/DDBJ whole genome shotgun (WGS) entry which is preliminary data.</text>
</comment>
<evidence type="ECO:0008006" key="4">
    <source>
        <dbReference type="Google" id="ProtNLM"/>
    </source>
</evidence>
<dbReference type="Gene3D" id="3.80.10.10">
    <property type="entry name" value="Ribonuclease Inhibitor"/>
    <property type="match status" value="1"/>
</dbReference>
<protein>
    <recommendedName>
        <fullName evidence="4">F-box domain-containing protein</fullName>
    </recommendedName>
</protein>
<organism evidence="2 3">
    <name type="scientific">Psilocybe cf. subviscida</name>
    <dbReference type="NCBI Taxonomy" id="2480587"/>
    <lineage>
        <taxon>Eukaryota</taxon>
        <taxon>Fungi</taxon>
        <taxon>Dikarya</taxon>
        <taxon>Basidiomycota</taxon>
        <taxon>Agaricomycotina</taxon>
        <taxon>Agaricomycetes</taxon>
        <taxon>Agaricomycetidae</taxon>
        <taxon>Agaricales</taxon>
        <taxon>Agaricineae</taxon>
        <taxon>Strophariaceae</taxon>
        <taxon>Psilocybe</taxon>
    </lineage>
</organism>
<dbReference type="EMBL" id="JAACJJ010000004">
    <property type="protein sequence ID" value="KAF5328339.1"/>
    <property type="molecule type" value="Genomic_DNA"/>
</dbReference>
<sequence length="627" mass="70999">MDQADKLRHGLPTPHRIFSIPELLCMIFKSMRDVDNVKNAQVCKLWSDIALDALWSDTQDLHRLFNILSPISLGEGPRKESHYNFVHLPSVVDWKRFHTYAARIQQLRYTPTVPVSRRDLLPRKPISREVLKTVAHYRTRLEVLPNLRSLVWLPMDPSPHLYDAEHLTWKDVDACLFMHQRITSFKAYIPEFSNTRNYRSRFMADIPRRLPNLTKLHLTSRIRATDIDTDLACLVSDLKNLEDITLSPFYLTSAVAVSLAPLTRLKVIDVTSTSLCLHTCLNVPGFSLTVPMGSFAGLRRLSLFAYYEDVATFLGNPVGLHSLTVDSEHILETARSLHTLLSAVCNSIPQLQDLSLICIQDPSFVSRHLDLKLDGESGHGHENGVINLETLRPALLLSNLTSFKIDHARTLDLSIADISLIAASMPQIETLVLNVGQINFHEARFGLEVLLAVGGYCKRLKHFGVFLDATRPINFALFHEDQQPVEQGSQSQAIPSNTLPSPETCSFNALTRLSLGPSIIAEDLVQKIALFLSSILPPEVEYDFKPRWDHGGLLQSANSSAERFIFDARDRICFWEMVVELIPTLVTLRNEERQNAQTKERQRLVSLERENEELRARVAALEMAQEV</sequence>
<gene>
    <name evidence="2" type="ORF">D9619_013317</name>
</gene>
<keyword evidence="3" id="KW-1185">Reference proteome</keyword>
<feature type="coiled-coil region" evidence="1">
    <location>
        <begin position="597"/>
        <end position="624"/>
    </location>
</feature>
<evidence type="ECO:0000313" key="2">
    <source>
        <dbReference type="EMBL" id="KAF5328339.1"/>
    </source>
</evidence>
<evidence type="ECO:0000256" key="1">
    <source>
        <dbReference type="SAM" id="Coils"/>
    </source>
</evidence>
<dbReference type="SUPFAM" id="SSF52047">
    <property type="entry name" value="RNI-like"/>
    <property type="match status" value="1"/>
</dbReference>
<accession>A0A8H5BRS0</accession>
<dbReference type="Proteomes" id="UP000567179">
    <property type="component" value="Unassembled WGS sequence"/>
</dbReference>
<evidence type="ECO:0000313" key="3">
    <source>
        <dbReference type="Proteomes" id="UP000567179"/>
    </source>
</evidence>
<proteinExistence type="predicted"/>
<reference evidence="2 3" key="1">
    <citation type="journal article" date="2020" name="ISME J.">
        <title>Uncovering the hidden diversity of litter-decomposition mechanisms in mushroom-forming fungi.</title>
        <authorList>
            <person name="Floudas D."/>
            <person name="Bentzer J."/>
            <person name="Ahren D."/>
            <person name="Johansson T."/>
            <person name="Persson P."/>
            <person name="Tunlid A."/>
        </authorList>
    </citation>
    <scope>NUCLEOTIDE SEQUENCE [LARGE SCALE GENOMIC DNA]</scope>
    <source>
        <strain evidence="2 3">CBS 101986</strain>
    </source>
</reference>